<comment type="caution">
    <text evidence="1">The sequence shown here is derived from an EMBL/GenBank/DDBJ whole genome shotgun (WGS) entry which is preliminary data.</text>
</comment>
<organism evidence="1 2">
    <name type="scientific">Cryptosporidium xiaoi</name>
    <dbReference type="NCBI Taxonomy" id="659607"/>
    <lineage>
        <taxon>Eukaryota</taxon>
        <taxon>Sar</taxon>
        <taxon>Alveolata</taxon>
        <taxon>Apicomplexa</taxon>
        <taxon>Conoidasida</taxon>
        <taxon>Coccidia</taxon>
        <taxon>Eucoccidiorida</taxon>
        <taxon>Eimeriorina</taxon>
        <taxon>Cryptosporidiidae</taxon>
        <taxon>Cryptosporidium</taxon>
    </lineage>
</organism>
<sequence>MEPKVVLGGRGNLGIINTLRRQIIHIVNWELNTSKDKGTILELLTLLITSVGSEHYRSLAAIEILQCIDNVLRKLVDNKTRNSWVLLLSHIGKHNVIFRDYVLYRTLHLLRDQDKNDTLQNLEARCIHWRLNNNLLYSLYSLILRDNDVSNEDVKKCLNSFLNEKITPPKSLIELYLKKNSVRDLVLNYNFYISSSFVVYIINKLNLVFSKRIITLGIDGLITENGNNMDESDDNSEVYIEILTSNQEKVDKIPIQRISCNPFKNNINRAISYVFQTKEKFTQDDHGFLHHLLFKSVVNSVNTSPWNVNHWKDLYYSLKNFILFLSKIGILDEAFGSGGIFSGLEEYSSIEYSEDRLYYHKLPQYFTQNHYNEFNTNNSENVLLYENINITGIKRSIEILKKIMIQKQIYYRYFNFGNPQKGLEISEMLLLRIKVYTLLCVISEIDEVYRIKCSELSQYMSQNSVSTQDSVCYFCRRSVFWSYFADKANTEDINCSSHTHFSENVLLFSTISVLFDHIPIRNLYNYIENTPHIDDKGRKDYLLISQRWENFEIDLRNKNSQYKC</sequence>
<protein>
    <submittedName>
        <fullName evidence="1">Uncharacterized protein</fullName>
    </submittedName>
</protein>
<name>A0AAV9XW38_9CRYT</name>
<proteinExistence type="predicted"/>
<accession>A0AAV9XW38</accession>
<reference evidence="1 2" key="1">
    <citation type="submission" date="2023-10" db="EMBL/GenBank/DDBJ databases">
        <title>Comparative genomics analysis reveals potential genetic determinants of host preference in Cryptosporidium xiaoi.</title>
        <authorList>
            <person name="Xiao L."/>
            <person name="Li J."/>
        </authorList>
    </citation>
    <scope>NUCLEOTIDE SEQUENCE [LARGE SCALE GENOMIC DNA]</scope>
    <source>
        <strain evidence="1 2">52996</strain>
    </source>
</reference>
<dbReference type="AlphaFoldDB" id="A0AAV9XW38"/>
<evidence type="ECO:0000313" key="2">
    <source>
        <dbReference type="Proteomes" id="UP001311799"/>
    </source>
</evidence>
<dbReference type="Proteomes" id="UP001311799">
    <property type="component" value="Unassembled WGS sequence"/>
</dbReference>
<keyword evidence="2" id="KW-1185">Reference proteome</keyword>
<gene>
    <name evidence="1" type="ORF">RS030_2369</name>
</gene>
<evidence type="ECO:0000313" key="1">
    <source>
        <dbReference type="EMBL" id="KAK6588827.1"/>
    </source>
</evidence>
<dbReference type="EMBL" id="JAWDEY010000022">
    <property type="protein sequence ID" value="KAK6588827.1"/>
    <property type="molecule type" value="Genomic_DNA"/>
</dbReference>